<dbReference type="InterPro" id="IPR036612">
    <property type="entry name" value="KH_dom_type_1_sf"/>
</dbReference>
<feature type="non-terminal residue" evidence="5">
    <location>
        <position position="159"/>
    </location>
</feature>
<dbReference type="InterPro" id="IPR027408">
    <property type="entry name" value="PNPase/RNase_PH_dom_sf"/>
</dbReference>
<keyword evidence="1" id="KW-0808">Transferase</keyword>
<dbReference type="PANTHER" id="PTHR11252:SF0">
    <property type="entry name" value="POLYRIBONUCLEOTIDE NUCLEOTIDYLTRANSFERASE 1, MITOCHONDRIAL"/>
    <property type="match status" value="1"/>
</dbReference>
<dbReference type="InterPro" id="IPR036345">
    <property type="entry name" value="ExoRNase_PH_dom2_sf"/>
</dbReference>
<organism evidence="5">
    <name type="scientific">marine sediment metagenome</name>
    <dbReference type="NCBI Taxonomy" id="412755"/>
    <lineage>
        <taxon>unclassified sequences</taxon>
        <taxon>metagenomes</taxon>
        <taxon>ecological metagenomes</taxon>
    </lineage>
</organism>
<dbReference type="GO" id="GO:0006402">
    <property type="term" value="P:mRNA catabolic process"/>
    <property type="evidence" value="ECO:0007669"/>
    <property type="project" value="InterPro"/>
</dbReference>
<reference evidence="5" key="1">
    <citation type="journal article" date="2014" name="Front. Microbiol.">
        <title>High frequency of phylogenetically diverse reductive dehalogenase-homologous genes in deep subseafloor sedimentary metagenomes.</title>
        <authorList>
            <person name="Kawai M."/>
            <person name="Futagami T."/>
            <person name="Toyoda A."/>
            <person name="Takaki Y."/>
            <person name="Nishi S."/>
            <person name="Hori S."/>
            <person name="Arai W."/>
            <person name="Tsubouchi T."/>
            <person name="Morono Y."/>
            <person name="Uchiyama I."/>
            <person name="Ito T."/>
            <person name="Fujiyama A."/>
            <person name="Inagaki F."/>
            <person name="Takami H."/>
        </authorList>
    </citation>
    <scope>NUCLEOTIDE SEQUENCE</scope>
    <source>
        <strain evidence="5">Expedition CK06-06</strain>
    </source>
</reference>
<evidence type="ECO:0000313" key="5">
    <source>
        <dbReference type="EMBL" id="GAH41081.1"/>
    </source>
</evidence>
<dbReference type="Gene3D" id="3.30.1370.10">
    <property type="entry name" value="K Homology domain, type 1"/>
    <property type="match status" value="1"/>
</dbReference>
<dbReference type="InterPro" id="IPR004088">
    <property type="entry name" value="KH_dom_type_1"/>
</dbReference>
<dbReference type="PROSITE" id="PS50084">
    <property type="entry name" value="KH_TYPE_1"/>
    <property type="match status" value="1"/>
</dbReference>
<dbReference type="GO" id="GO:0000175">
    <property type="term" value="F:3'-5'-RNA exonuclease activity"/>
    <property type="evidence" value="ECO:0007669"/>
    <property type="project" value="TreeGrafter"/>
</dbReference>
<dbReference type="Gene3D" id="3.30.230.70">
    <property type="entry name" value="GHMP Kinase, N-terminal domain"/>
    <property type="match status" value="1"/>
</dbReference>
<name>X1F631_9ZZZZ</name>
<dbReference type="GO" id="GO:0003723">
    <property type="term" value="F:RNA binding"/>
    <property type="evidence" value="ECO:0007669"/>
    <property type="project" value="UniProtKB-KW"/>
</dbReference>
<dbReference type="CDD" id="cd02393">
    <property type="entry name" value="KH-I_PNPase"/>
    <property type="match status" value="1"/>
</dbReference>
<dbReference type="GO" id="GO:0004654">
    <property type="term" value="F:polyribonucleotide nucleotidyltransferase activity"/>
    <property type="evidence" value="ECO:0007669"/>
    <property type="project" value="InterPro"/>
</dbReference>
<gene>
    <name evidence="5" type="ORF">S03H2_13973</name>
</gene>
<comment type="caution">
    <text evidence="5">The sequence shown here is derived from an EMBL/GenBank/DDBJ whole genome shotgun (WGS) entry which is preliminary data.</text>
</comment>
<keyword evidence="2" id="KW-0548">Nucleotidyltransferase</keyword>
<dbReference type="EMBL" id="BARU01007085">
    <property type="protein sequence ID" value="GAH41081.1"/>
    <property type="molecule type" value="Genomic_DNA"/>
</dbReference>
<evidence type="ECO:0000256" key="1">
    <source>
        <dbReference type="ARBA" id="ARBA00022679"/>
    </source>
</evidence>
<dbReference type="GO" id="GO:0005829">
    <property type="term" value="C:cytosol"/>
    <property type="evidence" value="ECO:0007669"/>
    <property type="project" value="TreeGrafter"/>
</dbReference>
<dbReference type="InterPro" id="IPR012162">
    <property type="entry name" value="PNPase"/>
</dbReference>
<sequence length="159" mass="17294">MIGIGFQGLLAQFDLVILVNSHNFNTDCLPHFENISDIEGLEDHFGDMDLKVAGTEKGVTAIQMDLKVPSIPVEILKEGLLRAKDARLKVLSKMKEALAQPRPDISPYAPRIINIMINPEKLGDVIGPAGKIIKKIIAQTNAKIDIEDSGKITIASSNP</sequence>
<dbReference type="InterPro" id="IPR009019">
    <property type="entry name" value="KH_sf_prok-type"/>
</dbReference>
<dbReference type="SUPFAM" id="SSF54814">
    <property type="entry name" value="Prokaryotic type KH domain (KH-domain type II)"/>
    <property type="match status" value="1"/>
</dbReference>
<dbReference type="SUPFAM" id="SSF55666">
    <property type="entry name" value="Ribonuclease PH domain 2-like"/>
    <property type="match status" value="1"/>
</dbReference>
<dbReference type="FunFam" id="3.30.1370.10:FF:000001">
    <property type="entry name" value="Polyribonucleotide nucleotidyltransferase"/>
    <property type="match status" value="1"/>
</dbReference>
<accession>X1F631</accession>
<proteinExistence type="predicted"/>
<keyword evidence="3" id="KW-0694">RNA-binding</keyword>
<feature type="domain" description="K Homology" evidence="4">
    <location>
        <begin position="113"/>
        <end position="155"/>
    </location>
</feature>
<dbReference type="Pfam" id="PF00013">
    <property type="entry name" value="KH_1"/>
    <property type="match status" value="1"/>
</dbReference>
<evidence type="ECO:0000259" key="4">
    <source>
        <dbReference type="Pfam" id="PF00013"/>
    </source>
</evidence>
<dbReference type="AlphaFoldDB" id="X1F631"/>
<dbReference type="PANTHER" id="PTHR11252">
    <property type="entry name" value="POLYRIBONUCLEOTIDE NUCLEOTIDYLTRANSFERASE"/>
    <property type="match status" value="1"/>
</dbReference>
<evidence type="ECO:0000256" key="3">
    <source>
        <dbReference type="ARBA" id="ARBA00022884"/>
    </source>
</evidence>
<evidence type="ECO:0000256" key="2">
    <source>
        <dbReference type="ARBA" id="ARBA00022695"/>
    </source>
</evidence>
<protein>
    <recommendedName>
        <fullName evidence="4">K Homology domain-containing protein</fullName>
    </recommendedName>
</protein>